<name>A0AAD7YA57_MYTSE</name>
<proteinExistence type="predicted"/>
<accession>A0AAD7YA57</accession>
<reference evidence="2" key="1">
    <citation type="submission" date="2023-03" db="EMBL/GenBank/DDBJ databases">
        <title>Chromosome-level genomes of two armyworms, Mythimna separata and Mythimna loreyi, provide insights into the biosynthesis and reception of sex pheromones.</title>
        <authorList>
            <person name="Zhao H."/>
        </authorList>
    </citation>
    <scope>NUCLEOTIDE SEQUENCE</scope>
    <source>
        <strain evidence="2">BeijingLab</strain>
        <tissue evidence="2">Pupa</tissue>
    </source>
</reference>
<comment type="caution">
    <text evidence="2">The sequence shown here is derived from an EMBL/GenBank/DDBJ whole genome shotgun (WGS) entry which is preliminary data.</text>
</comment>
<evidence type="ECO:0000313" key="2">
    <source>
        <dbReference type="EMBL" id="KAJ8708293.1"/>
    </source>
</evidence>
<dbReference type="Proteomes" id="UP001231518">
    <property type="component" value="Chromosome 25"/>
</dbReference>
<evidence type="ECO:0000313" key="3">
    <source>
        <dbReference type="Proteomes" id="UP001231518"/>
    </source>
</evidence>
<dbReference type="EMBL" id="JARGEI010000026">
    <property type="protein sequence ID" value="KAJ8708293.1"/>
    <property type="molecule type" value="Genomic_DNA"/>
</dbReference>
<dbReference type="AlphaFoldDB" id="A0AAD7YA57"/>
<sequence length="906" mass="102101">MGLPSNVKKVYLIQLINTKNYCSPRELDQLVHQIRGEQQHRAFARKMTPRNRKRKNEHQSPEITSTNHGLSPPISKTPKRTRHVYIQYHPEMHSPMKYPQTVSARRLPVSSSDRVLRSSNRVTKPSYLLNNTLLSLLKGPDSDKRSETRIKTVSSDESKKRATSRIFAKKIIESWQDEGKLASVSESEDTSPPLGKRARRLSGVYPLQSEDIKLPNVAVRRADGSISKLRAIIQKPLSQQNCYDRTTQTENMNRSLLRANATPPVISTQNSSYGPSNNREMQSNLNYRPALMSNIIVTLPNLDQITSNFTNRSLMMSTTPNLSVTNAICNIYRTSNVTEVSVINSNITKVAAMGIRQYNIRLSSSSDETTLSTSSIDGTLQNGEYYHKKIRAEQVRFSRRSREISQPALVENECRLPRISEVFSKFNGVYSGNVTRPLYVQVDNEPAIAPNPTHIPDPRCQYPGSTTLETLYNLKMPYQPVLQICATTTNTRTVYCTPVISTAKAQPSSTAAVHSVYNVASPPHENQQFYPNTYGVVPQAYPHEAVPPGNYEVVPRADNFFSNFHYHEQINNNNADTPTIDFQRSCSSVETVTSQEQELGANITIPEMVEDALEIISQDGDYMERMGMDIRMQCILCNWAGPKIILEYHIRKDHPKDIVECQSNEFNALYTLGGLWARRLWQSHVLQLGGALYVLSAKYDDPDCFMAALSVSSWLHTMYTLGGLWARRLWQSHVLQLGGALYVLSAKYDDPDCFMAALSVSSWLHTMYTLGGLWARRLWQSHVLQLGGALYVLSAKYDDPDCFMAALSTVSYDPYDAKTGSLTIYNKVTGEPFTWTGLVSDLPPSMPYESDPNCFRLQLSKMDLLPNSANLKLLNRELVTNSPTKVIVGQPELDNIHINLTVKIFD</sequence>
<organism evidence="2 3">
    <name type="scientific">Mythimna separata</name>
    <name type="common">Oriental armyworm</name>
    <name type="synonym">Pseudaletia separata</name>
    <dbReference type="NCBI Taxonomy" id="271217"/>
    <lineage>
        <taxon>Eukaryota</taxon>
        <taxon>Metazoa</taxon>
        <taxon>Ecdysozoa</taxon>
        <taxon>Arthropoda</taxon>
        <taxon>Hexapoda</taxon>
        <taxon>Insecta</taxon>
        <taxon>Pterygota</taxon>
        <taxon>Neoptera</taxon>
        <taxon>Endopterygota</taxon>
        <taxon>Lepidoptera</taxon>
        <taxon>Glossata</taxon>
        <taxon>Ditrysia</taxon>
        <taxon>Noctuoidea</taxon>
        <taxon>Noctuidae</taxon>
        <taxon>Noctuinae</taxon>
        <taxon>Hadenini</taxon>
        <taxon>Mythimna</taxon>
    </lineage>
</organism>
<keyword evidence="3" id="KW-1185">Reference proteome</keyword>
<gene>
    <name evidence="2" type="ORF">PYW07_010418</name>
</gene>
<feature type="compositionally biased region" description="Basic residues" evidence="1">
    <location>
        <begin position="42"/>
        <end position="56"/>
    </location>
</feature>
<evidence type="ECO:0000256" key="1">
    <source>
        <dbReference type="SAM" id="MobiDB-lite"/>
    </source>
</evidence>
<feature type="region of interest" description="Disordered" evidence="1">
    <location>
        <begin position="41"/>
        <end position="79"/>
    </location>
</feature>
<protein>
    <submittedName>
        <fullName evidence="2">Uncharacterized protein</fullName>
    </submittedName>
</protein>